<dbReference type="EMBL" id="QKKF02002906">
    <property type="protein sequence ID" value="RZF47943.1"/>
    <property type="molecule type" value="Genomic_DNA"/>
</dbReference>
<gene>
    <name evidence="1" type="ORF">LSTR_LSTR008747</name>
</gene>
<keyword evidence="2" id="KW-1185">Reference proteome</keyword>
<organism evidence="1 2">
    <name type="scientific">Laodelphax striatellus</name>
    <name type="common">Small brown planthopper</name>
    <name type="synonym">Delphax striatella</name>
    <dbReference type="NCBI Taxonomy" id="195883"/>
    <lineage>
        <taxon>Eukaryota</taxon>
        <taxon>Metazoa</taxon>
        <taxon>Ecdysozoa</taxon>
        <taxon>Arthropoda</taxon>
        <taxon>Hexapoda</taxon>
        <taxon>Insecta</taxon>
        <taxon>Pterygota</taxon>
        <taxon>Neoptera</taxon>
        <taxon>Paraneoptera</taxon>
        <taxon>Hemiptera</taxon>
        <taxon>Auchenorrhyncha</taxon>
        <taxon>Fulgoroidea</taxon>
        <taxon>Delphacidae</taxon>
        <taxon>Criomorphinae</taxon>
        <taxon>Laodelphax</taxon>
    </lineage>
</organism>
<proteinExistence type="predicted"/>
<protein>
    <submittedName>
        <fullName evidence="1">Uncharacterized protein</fullName>
    </submittedName>
</protein>
<dbReference type="AlphaFoldDB" id="A0A482XPQ7"/>
<accession>A0A482XPQ7</accession>
<evidence type="ECO:0000313" key="2">
    <source>
        <dbReference type="Proteomes" id="UP000291343"/>
    </source>
</evidence>
<reference evidence="1 2" key="1">
    <citation type="journal article" date="2017" name="Gigascience">
        <title>Genome sequence of the small brown planthopper, Laodelphax striatellus.</title>
        <authorList>
            <person name="Zhu J."/>
            <person name="Jiang F."/>
            <person name="Wang X."/>
            <person name="Yang P."/>
            <person name="Bao Y."/>
            <person name="Zhao W."/>
            <person name="Wang W."/>
            <person name="Lu H."/>
            <person name="Wang Q."/>
            <person name="Cui N."/>
            <person name="Li J."/>
            <person name="Chen X."/>
            <person name="Luo L."/>
            <person name="Yu J."/>
            <person name="Kang L."/>
            <person name="Cui F."/>
        </authorList>
    </citation>
    <scope>NUCLEOTIDE SEQUENCE [LARGE SCALE GENOMIC DNA]</scope>
    <source>
        <strain evidence="1">Lst14</strain>
    </source>
</reference>
<comment type="caution">
    <text evidence="1">The sequence shown here is derived from an EMBL/GenBank/DDBJ whole genome shotgun (WGS) entry which is preliminary data.</text>
</comment>
<evidence type="ECO:0000313" key="1">
    <source>
        <dbReference type="EMBL" id="RZF47943.1"/>
    </source>
</evidence>
<dbReference type="InParanoid" id="A0A482XPQ7"/>
<name>A0A482XPQ7_LAOST</name>
<dbReference type="Proteomes" id="UP000291343">
    <property type="component" value="Unassembled WGS sequence"/>
</dbReference>
<sequence length="158" mass="17325">MSDAVVGCAVGSTGVAAAVAGGVADLRRLTLSPRDQFASLEFSSVLSFVPTSVRVVCLCIQTHSPNQPKPDFPSGIITTLVRCWQRRPSTTLLHVSYLYSGFKLMCLTNEQQLQMVLRLNLSYQYCSCAPAIQDASFPDLTANNLHTHQKQKHNPSWV</sequence>